<protein>
    <submittedName>
        <fullName evidence="1">ABC transporter ATP-binding protein</fullName>
    </submittedName>
</protein>
<sequence>MSAVERRQRRGSRIRMFRRFLELGEMKRPIALLWRFIKPSKWLYIQLIVYMLGGIGMTVIFTWFLQQLTDAALSGNVGKITELLLQGILVVIINSMLTYLSSYIGTAAVQQVKRDMKNTIFGHMVRLEARYYNRHHSGEFVSRLTNDINNLDGAIGGNLVQMIRLPLMALASLLYMLTINWRLSVICLMLVPVAAVAGSMFGKLLRRNTRLIQEYLSRMQGFLHETFSASPIIRSFTLAGLMTRQYEKHNDHLMGLEMKQARIRGMFQVGSAAVGSATFFLSMGLGAYFVAQQTMSVGNLVAFNNLMHQMVAPLSGLAGLWGGFQRSLSSAERIVHVLEEKAEPGFPEEDDQPADRSSTAGSSPLPATPTGRTAAGSPPFNSPPIEQSDGMLREEEPAMDSAAEPVGEDLSGGPYPPEITLRDVSFTYEDGVPVLEQLNLTVPAGKVVALVGHSGAGKSTLLSLLQGFYKPDQGELLLDEMPMGRIPLGTLRRSIAYVPQDTFLFSGTIRENIGYGRLGASQEEIMQAAKAANALDFINRLPEGFDTQVGERGARLSGGQRQRIAIARAILKDAPVLLLDEATSALDTETEHLVQEALARLMHRRTTIVIAHRLSTIQNADLIAVMDHGKVVETGTHWDLLRRKGHYFKLYQMQFKDQPAPPADSGIRQIT</sequence>
<reference evidence="1" key="1">
    <citation type="submission" date="2024-12" db="EMBL/GenBank/DDBJ databases">
        <authorList>
            <person name="Wu N."/>
        </authorList>
    </citation>
    <scope>NUCLEOTIDE SEQUENCE</scope>
    <source>
        <strain evidence="1">P15</strain>
    </source>
</reference>
<keyword evidence="1" id="KW-0067">ATP-binding</keyword>
<organism evidence="1 2">
    <name type="scientific">Paenibacillus mesotrionivorans</name>
    <dbReference type="NCBI Taxonomy" id="3160968"/>
    <lineage>
        <taxon>Bacteria</taxon>
        <taxon>Bacillati</taxon>
        <taxon>Bacillota</taxon>
        <taxon>Bacilli</taxon>
        <taxon>Bacillales</taxon>
        <taxon>Paenibacillaceae</taxon>
        <taxon>Paenibacillus</taxon>
    </lineage>
</organism>
<proteinExistence type="predicted"/>
<dbReference type="Proteomes" id="UP001631969">
    <property type="component" value="Unassembled WGS sequence"/>
</dbReference>
<evidence type="ECO:0000313" key="1">
    <source>
        <dbReference type="EMBL" id="MFM9331810.1"/>
    </source>
</evidence>
<keyword evidence="1" id="KW-0547">Nucleotide-binding</keyword>
<keyword evidence="2" id="KW-1185">Reference proteome</keyword>
<dbReference type="EMBL" id="JBJURJ010000022">
    <property type="protein sequence ID" value="MFM9331810.1"/>
    <property type="molecule type" value="Genomic_DNA"/>
</dbReference>
<gene>
    <name evidence="1" type="ORF">ACI1P1_26270</name>
</gene>
<comment type="caution">
    <text evidence="1">The sequence shown here is derived from an EMBL/GenBank/DDBJ whole genome shotgun (WGS) entry which is preliminary data.</text>
</comment>
<accession>A0ACC7P687</accession>
<evidence type="ECO:0000313" key="2">
    <source>
        <dbReference type="Proteomes" id="UP001631969"/>
    </source>
</evidence>
<name>A0ACC7P687_9BACL</name>